<comment type="caution">
    <text evidence="6">The sequence shown here is derived from an EMBL/GenBank/DDBJ whole genome shotgun (WGS) entry which is preliminary data.</text>
</comment>
<dbReference type="Pfam" id="PF00565">
    <property type="entry name" value="SNase"/>
    <property type="match status" value="1"/>
</dbReference>
<evidence type="ECO:0000259" key="5">
    <source>
        <dbReference type="PROSITE" id="PS50830"/>
    </source>
</evidence>
<dbReference type="PANTHER" id="PTHR12302:SF3">
    <property type="entry name" value="SERINE_THREONINE-PROTEIN KINASE 31"/>
    <property type="match status" value="1"/>
</dbReference>
<dbReference type="SUPFAM" id="SSF50199">
    <property type="entry name" value="Staphylococcal nuclease"/>
    <property type="match status" value="1"/>
</dbReference>
<proteinExistence type="predicted"/>
<name>A0A0G1FLR3_9BACT</name>
<feature type="compositionally biased region" description="Low complexity" evidence="4">
    <location>
        <begin position="28"/>
        <end position="43"/>
    </location>
</feature>
<dbReference type="GO" id="GO:0016787">
    <property type="term" value="F:hydrolase activity"/>
    <property type="evidence" value="ECO:0007669"/>
    <property type="project" value="UniProtKB-KW"/>
</dbReference>
<accession>A0A0G1FLR3</accession>
<evidence type="ECO:0000256" key="3">
    <source>
        <dbReference type="ARBA" id="ARBA00022801"/>
    </source>
</evidence>
<reference evidence="6 7" key="1">
    <citation type="journal article" date="2015" name="Nature">
        <title>rRNA introns, odd ribosomes, and small enigmatic genomes across a large radiation of phyla.</title>
        <authorList>
            <person name="Brown C.T."/>
            <person name="Hug L.A."/>
            <person name="Thomas B.C."/>
            <person name="Sharon I."/>
            <person name="Castelle C.J."/>
            <person name="Singh A."/>
            <person name="Wilkins M.J."/>
            <person name="Williams K.H."/>
            <person name="Banfield J.F."/>
        </authorList>
    </citation>
    <scope>NUCLEOTIDE SEQUENCE [LARGE SCALE GENOMIC DNA]</scope>
</reference>
<sequence>MKIILGILLIFFILANLITAKSGPEVASSSPSLTPSPSVSPTPEKIDPPAPSGSPAEMLTPEPSTTTVDDADLVRVVNVVDGDTVKIETGETVRYIGIDTPESVHPAKALQCFAKEASDKNTELVEGKLVRLEKDISEKDRYGRLLRYIWLGEELVNEILIREGYAYSYTYQPDVKYQERFMEAQRLAREEQKGLWGSACEIQPTPVTTSEPGGDASLYICDCSKSCAKMTSCAEAQFQLVNCGCTGRDGDGDGFACDSDCQ</sequence>
<dbReference type="STRING" id="1618443.UV73_C0012G0009"/>
<evidence type="ECO:0000313" key="7">
    <source>
        <dbReference type="Proteomes" id="UP000034894"/>
    </source>
</evidence>
<evidence type="ECO:0000256" key="2">
    <source>
        <dbReference type="ARBA" id="ARBA00022759"/>
    </source>
</evidence>
<feature type="domain" description="TNase-like" evidence="5">
    <location>
        <begin position="70"/>
        <end position="198"/>
    </location>
</feature>
<dbReference type="PANTHER" id="PTHR12302">
    <property type="entry name" value="EBNA2 BINDING PROTEIN P100"/>
    <property type="match status" value="1"/>
</dbReference>
<dbReference type="AlphaFoldDB" id="A0A0G1FLR3"/>
<dbReference type="Proteomes" id="UP000034894">
    <property type="component" value="Unassembled WGS sequence"/>
</dbReference>
<dbReference type="EMBL" id="LCFP01000012">
    <property type="protein sequence ID" value="KKS95981.1"/>
    <property type="molecule type" value="Genomic_DNA"/>
</dbReference>
<protein>
    <submittedName>
        <fullName evidence="6">Nuclease</fullName>
    </submittedName>
</protein>
<dbReference type="Gene3D" id="2.40.50.90">
    <property type="match status" value="1"/>
</dbReference>
<dbReference type="PATRIC" id="fig|1618443.3.peg.1336"/>
<gene>
    <name evidence="6" type="ORF">UV73_C0012G0009</name>
</gene>
<dbReference type="PROSITE" id="PS50830">
    <property type="entry name" value="TNASE_3"/>
    <property type="match status" value="1"/>
</dbReference>
<evidence type="ECO:0000313" key="6">
    <source>
        <dbReference type="EMBL" id="KKS95981.1"/>
    </source>
</evidence>
<dbReference type="GO" id="GO:0004519">
    <property type="term" value="F:endonuclease activity"/>
    <property type="evidence" value="ECO:0007669"/>
    <property type="project" value="UniProtKB-KW"/>
</dbReference>
<evidence type="ECO:0000256" key="1">
    <source>
        <dbReference type="ARBA" id="ARBA00022722"/>
    </source>
</evidence>
<dbReference type="InterPro" id="IPR016071">
    <property type="entry name" value="Staphylococal_nuclease_OB-fold"/>
</dbReference>
<keyword evidence="2" id="KW-0255">Endonuclease</keyword>
<keyword evidence="1" id="KW-0540">Nuclease</keyword>
<keyword evidence="3" id="KW-0378">Hydrolase</keyword>
<organism evidence="6 7">
    <name type="scientific">Candidatus Gottesmanbacteria bacterium GW2011_GWA2_43_14</name>
    <dbReference type="NCBI Taxonomy" id="1618443"/>
    <lineage>
        <taxon>Bacteria</taxon>
        <taxon>Candidatus Gottesmaniibacteriota</taxon>
    </lineage>
</organism>
<dbReference type="InterPro" id="IPR035437">
    <property type="entry name" value="SNase_OB-fold_sf"/>
</dbReference>
<evidence type="ECO:0000256" key="4">
    <source>
        <dbReference type="SAM" id="MobiDB-lite"/>
    </source>
</evidence>
<dbReference type="SMART" id="SM00318">
    <property type="entry name" value="SNc"/>
    <property type="match status" value="1"/>
</dbReference>
<feature type="region of interest" description="Disordered" evidence="4">
    <location>
        <begin position="24"/>
        <end position="67"/>
    </location>
</feature>